<protein>
    <recommendedName>
        <fullName evidence="2">Solute-binding protein family 3/N-terminal domain-containing protein</fullName>
    </recommendedName>
</protein>
<dbReference type="InterPro" id="IPR001638">
    <property type="entry name" value="Solute-binding_3/MltF_N"/>
</dbReference>
<dbReference type="Gene3D" id="3.40.190.10">
    <property type="entry name" value="Periplasmic binding protein-like II"/>
    <property type="match status" value="2"/>
</dbReference>
<name>A0A3L0W165_ECOLX</name>
<dbReference type="Pfam" id="PF00497">
    <property type="entry name" value="SBP_bac_3"/>
    <property type="match status" value="1"/>
</dbReference>
<dbReference type="PANTHER" id="PTHR38834">
    <property type="entry name" value="PERIPLASMIC SUBSTRATE BINDING PROTEIN FAMILY 3"/>
    <property type="match status" value="1"/>
</dbReference>
<organism evidence="3">
    <name type="scientific">Escherichia coli</name>
    <dbReference type="NCBI Taxonomy" id="562"/>
    <lineage>
        <taxon>Bacteria</taxon>
        <taxon>Pseudomonadati</taxon>
        <taxon>Pseudomonadota</taxon>
        <taxon>Gammaproteobacteria</taxon>
        <taxon>Enterobacterales</taxon>
        <taxon>Enterobacteriaceae</taxon>
        <taxon>Escherichia</taxon>
    </lineage>
</organism>
<sequence length="252" mass="29259">MWHFRWLLLWCWLGSAAGANIQAVTEELPPYNYRDRDGLVTGLSVDLLQRMVDRSKLSLDSKGVQLLPWARAYQMALHQPNTVIFSIVRLPEREALFHWVGPIAPRTLWFYRLAKREEVTASHLSELAPWRIAVVRNSAAARELAEMGLNLVLVHDEDDKFRMMLRRRADIAPALQMGAAYHIESLGHSYSDFVPLFQYQDTKQFYFAFSLETDEAIIKALQGTLDSMRADGTYDEITQKWERRFWIRPASE</sequence>
<dbReference type="EMBL" id="RNRV01000016">
    <property type="protein sequence ID" value="MHO04869.1"/>
    <property type="molecule type" value="Genomic_DNA"/>
</dbReference>
<dbReference type="SMART" id="SM00062">
    <property type="entry name" value="PBPb"/>
    <property type="match status" value="1"/>
</dbReference>
<evidence type="ECO:0000259" key="2">
    <source>
        <dbReference type="SMART" id="SM00062"/>
    </source>
</evidence>
<reference evidence="3" key="1">
    <citation type="submission" date="2018-10" db="EMBL/GenBank/DDBJ databases">
        <authorList>
            <consortium name="NARMS: The National Antimicrobial Resistance Monitoring System"/>
        </authorList>
    </citation>
    <scope>NUCLEOTIDE SEQUENCE [LARGE SCALE GENOMIC DNA]</scope>
    <source>
        <strain evidence="3">CVM N17EC0388</strain>
    </source>
</reference>
<dbReference type="PANTHER" id="PTHR38834:SF3">
    <property type="entry name" value="SOLUTE-BINDING PROTEIN FAMILY 3_N-TERMINAL DOMAIN-CONTAINING PROTEIN"/>
    <property type="match status" value="1"/>
</dbReference>
<evidence type="ECO:0000256" key="1">
    <source>
        <dbReference type="SAM" id="SignalP"/>
    </source>
</evidence>
<feature type="chain" id="PRO_5018111833" description="Solute-binding protein family 3/N-terminal domain-containing protein" evidence="1">
    <location>
        <begin position="20"/>
        <end position="252"/>
    </location>
</feature>
<evidence type="ECO:0000313" key="3">
    <source>
        <dbReference type="EMBL" id="MHO04869.1"/>
    </source>
</evidence>
<proteinExistence type="predicted"/>
<accession>A0A3L0W165</accession>
<keyword evidence="1" id="KW-0732">Signal</keyword>
<comment type="caution">
    <text evidence="3">The sequence shown here is derived from an EMBL/GenBank/DDBJ whole genome shotgun (WGS) entry which is preliminary data.</text>
</comment>
<gene>
    <name evidence="3" type="ORF">D9F05_10850</name>
</gene>
<dbReference type="SUPFAM" id="SSF53850">
    <property type="entry name" value="Periplasmic binding protein-like II"/>
    <property type="match status" value="1"/>
</dbReference>
<feature type="signal peptide" evidence="1">
    <location>
        <begin position="1"/>
        <end position="19"/>
    </location>
</feature>
<dbReference type="AlphaFoldDB" id="A0A3L0W165"/>
<feature type="domain" description="Solute-binding protein family 3/N-terminal" evidence="2">
    <location>
        <begin position="20"/>
        <end position="244"/>
    </location>
</feature>